<dbReference type="GO" id="GO:0047499">
    <property type="term" value="F:calcium-independent phospholipase A2 activity"/>
    <property type="evidence" value="ECO:0007669"/>
    <property type="project" value="TreeGrafter"/>
</dbReference>
<dbReference type="InterPro" id="IPR016035">
    <property type="entry name" value="Acyl_Trfase/lysoPLipase"/>
</dbReference>
<sequence>MAHSHRQSSTLRLLSFDGGGVPGLSSLIILYELMKRVQAQLDLPEVPKPCEMFDIIAGTGTGGLNAILLGRLGLPVEDAIEIYQQIVKDSFSERKLSGEGTFKTTKLENAIIRVVERYTGRPGTSMMGTGECKTFVCAMQASNMTAGIPTLIRTYSVPENDGPKCSIVQAALATIVTMGHFKPITINDSGIGMTYIGGGMGGNNPTAHMLAEAGRIFADRNVSCIFSIGSGHLQPISLKSKDLGASIAQDAERIAQEMARRFQYTTDIYFRFNIDQGMQNIGATNWEKMPEVVSHAQQHMKLFEITSRLTQAAKALVTAPASIASTQLNGIIPPTDTFKVFQSCPLPSAAFVGREEVLTQMDHCIFDGTEGRHVFVLYGLGGAGKTQLALKFTQIHRSKFSEVLYIDASSASTIQADLASFAILKKAGKNYGSAIEWLSSCRERWLLILNNADDTSLSLQQYFPPCSCGDILITTRNRQLISYAQGTGAHSQIARMSLEDGKRLLLNISRVAWDKAKDKTAEIIVTELGSLALAIVQAGAYMCVHECDLAVYLDMYRVYRGELLEQYKELTHKLDDYQWTVFTTWRVSLGKMSPRAVELFYLFAFMHHDRILEETFRRACFQANSDKRVALTDTYSLAEGTVTNFLSAFRSDGSWHRPTFFRLVAEIRSYSLIDFDPTSGYYSIHPLVHSWIRTTIEHVHEAEQRTTILLALSIDNEFGADDHEYRAKVVSHIDALSAEFSSDPNIARKFAIVYDEAGRFQTVKSLREAVVEADKRIFEEWRAVKG</sequence>
<dbReference type="InterPro" id="IPR002641">
    <property type="entry name" value="PNPLA_dom"/>
</dbReference>
<dbReference type="PANTHER" id="PTHR24185">
    <property type="entry name" value="CALCIUM-INDEPENDENT PHOSPHOLIPASE A2-GAMMA"/>
    <property type="match status" value="1"/>
</dbReference>
<evidence type="ECO:0000256" key="1">
    <source>
        <dbReference type="ARBA" id="ARBA00022801"/>
    </source>
</evidence>
<reference evidence="6" key="1">
    <citation type="submission" date="2021-01" db="EMBL/GenBank/DDBJ databases">
        <authorList>
            <person name="Kaushik A."/>
        </authorList>
    </citation>
    <scope>NUCLEOTIDE SEQUENCE</scope>
    <source>
        <strain evidence="6">AG2-2IIIB</strain>
    </source>
</reference>
<dbReference type="GO" id="GO:0046486">
    <property type="term" value="P:glycerolipid metabolic process"/>
    <property type="evidence" value="ECO:0007669"/>
    <property type="project" value="UniProtKB-ARBA"/>
</dbReference>
<dbReference type="AlphaFoldDB" id="A0A8H3CF38"/>
<dbReference type="PROSITE" id="PS51635">
    <property type="entry name" value="PNPLA"/>
    <property type="match status" value="1"/>
</dbReference>
<organism evidence="6 7">
    <name type="scientific">Rhizoctonia solani</name>
    <dbReference type="NCBI Taxonomy" id="456999"/>
    <lineage>
        <taxon>Eukaryota</taxon>
        <taxon>Fungi</taxon>
        <taxon>Dikarya</taxon>
        <taxon>Basidiomycota</taxon>
        <taxon>Agaricomycotina</taxon>
        <taxon>Agaricomycetes</taxon>
        <taxon>Cantharellales</taxon>
        <taxon>Ceratobasidiaceae</taxon>
        <taxon>Rhizoctonia</taxon>
    </lineage>
</organism>
<dbReference type="Proteomes" id="UP000663843">
    <property type="component" value="Unassembled WGS sequence"/>
</dbReference>
<feature type="domain" description="PNPLA" evidence="5">
    <location>
        <begin position="14"/>
        <end position="210"/>
    </location>
</feature>
<evidence type="ECO:0000313" key="6">
    <source>
        <dbReference type="EMBL" id="CAE6478298.1"/>
    </source>
</evidence>
<dbReference type="GO" id="GO:0019369">
    <property type="term" value="P:arachidonate metabolic process"/>
    <property type="evidence" value="ECO:0007669"/>
    <property type="project" value="TreeGrafter"/>
</dbReference>
<dbReference type="GO" id="GO:0016042">
    <property type="term" value="P:lipid catabolic process"/>
    <property type="evidence" value="ECO:0007669"/>
    <property type="project" value="UniProtKB-KW"/>
</dbReference>
<gene>
    <name evidence="6" type="ORF">RDB_LOCUS114674</name>
</gene>
<name>A0A8H3CF38_9AGAM</name>
<dbReference type="GO" id="GO:0016020">
    <property type="term" value="C:membrane"/>
    <property type="evidence" value="ECO:0007669"/>
    <property type="project" value="TreeGrafter"/>
</dbReference>
<feature type="short sequence motif" description="GXGXXG" evidence="4">
    <location>
        <begin position="18"/>
        <end position="23"/>
    </location>
</feature>
<proteinExistence type="predicted"/>
<evidence type="ECO:0000256" key="3">
    <source>
        <dbReference type="ARBA" id="ARBA00023098"/>
    </source>
</evidence>
<comment type="caution">
    <text evidence="4">Lacks conserved residue(s) required for the propagation of feature annotation.</text>
</comment>
<accession>A0A8H3CF38</accession>
<evidence type="ECO:0000256" key="4">
    <source>
        <dbReference type="PROSITE-ProRule" id="PRU01161"/>
    </source>
</evidence>
<dbReference type="SUPFAM" id="SSF52151">
    <property type="entry name" value="FabD/lysophospholipase-like"/>
    <property type="match status" value="1"/>
</dbReference>
<evidence type="ECO:0000313" key="7">
    <source>
        <dbReference type="Proteomes" id="UP000663843"/>
    </source>
</evidence>
<dbReference type="InterPro" id="IPR027417">
    <property type="entry name" value="P-loop_NTPase"/>
</dbReference>
<evidence type="ECO:0000256" key="2">
    <source>
        <dbReference type="ARBA" id="ARBA00022963"/>
    </source>
</evidence>
<dbReference type="SUPFAM" id="SSF52540">
    <property type="entry name" value="P-loop containing nucleoside triphosphate hydrolases"/>
    <property type="match status" value="1"/>
</dbReference>
<keyword evidence="1" id="KW-0378">Hydrolase</keyword>
<dbReference type="Gene3D" id="3.40.50.300">
    <property type="entry name" value="P-loop containing nucleotide triphosphate hydrolases"/>
    <property type="match status" value="1"/>
</dbReference>
<keyword evidence="3" id="KW-0443">Lipid metabolism</keyword>
<protein>
    <recommendedName>
        <fullName evidence="5">PNPLA domain-containing protein</fullName>
    </recommendedName>
</protein>
<dbReference type="EMBL" id="CAJMWT010003755">
    <property type="protein sequence ID" value="CAE6478298.1"/>
    <property type="molecule type" value="Genomic_DNA"/>
</dbReference>
<evidence type="ECO:0000259" key="5">
    <source>
        <dbReference type="PROSITE" id="PS51635"/>
    </source>
</evidence>
<comment type="caution">
    <text evidence="6">The sequence shown here is derived from an EMBL/GenBank/DDBJ whole genome shotgun (WGS) entry which is preliminary data.</text>
</comment>
<keyword evidence="2" id="KW-0442">Lipid degradation</keyword>
<dbReference type="Gene3D" id="3.40.1090.10">
    <property type="entry name" value="Cytosolic phospholipase A2 catalytic domain"/>
    <property type="match status" value="1"/>
</dbReference>
<dbReference type="PANTHER" id="PTHR24185:SF1">
    <property type="entry name" value="CALCIUM-INDEPENDENT PHOSPHOLIPASE A2-GAMMA"/>
    <property type="match status" value="1"/>
</dbReference>
<dbReference type="Pfam" id="PF01734">
    <property type="entry name" value="Patatin"/>
    <property type="match status" value="1"/>
</dbReference>